<dbReference type="EMBL" id="BK015422">
    <property type="protein sequence ID" value="DAE05930.1"/>
    <property type="molecule type" value="Genomic_DNA"/>
</dbReference>
<evidence type="ECO:0000313" key="2">
    <source>
        <dbReference type="EMBL" id="DAE05930.1"/>
    </source>
</evidence>
<protein>
    <submittedName>
        <fullName evidence="2">Terminase small subunit</fullName>
    </submittedName>
</protein>
<proteinExistence type="predicted"/>
<sequence>MTTKKTVKKRAPNKGGQPTKYKPEYCQQLIDYFSIDPTKITEDETVSSADGDKLIARRMPQRMPWLEGFARKIGVHRNTLRDWCDLHPEFAEAYETAKDLQREFIVDVALSGAAPASFAIFTMKNVCGWRDERDLKLKKAKEEGNIDDEELRAAIFE</sequence>
<organism evidence="2">
    <name type="scientific">Myoviridae sp. ctNYa18</name>
    <dbReference type="NCBI Taxonomy" id="2825090"/>
    <lineage>
        <taxon>Viruses</taxon>
        <taxon>Duplodnaviria</taxon>
        <taxon>Heunggongvirae</taxon>
        <taxon>Uroviricota</taxon>
        <taxon>Caudoviricetes</taxon>
    </lineage>
</organism>
<dbReference type="InterPro" id="IPR032066">
    <property type="entry name" value="GP3_package"/>
</dbReference>
<dbReference type="Gene3D" id="1.10.132.80">
    <property type="match status" value="1"/>
</dbReference>
<feature type="compositionally biased region" description="Basic residues" evidence="1">
    <location>
        <begin position="1"/>
        <end position="12"/>
    </location>
</feature>
<dbReference type="Pfam" id="PF16677">
    <property type="entry name" value="GP3_package"/>
    <property type="match status" value="1"/>
</dbReference>
<reference evidence="2" key="1">
    <citation type="journal article" date="2021" name="Proc. Natl. Acad. Sci. U.S.A.">
        <title>A Catalog of Tens of Thousands of Viruses from Human Metagenomes Reveals Hidden Associations with Chronic Diseases.</title>
        <authorList>
            <person name="Tisza M.J."/>
            <person name="Buck C.B."/>
        </authorList>
    </citation>
    <scope>NUCLEOTIDE SEQUENCE</scope>
    <source>
        <strain evidence="2">CtNYa18</strain>
    </source>
</reference>
<name>A0A8S5PG25_9CAUD</name>
<feature type="region of interest" description="Disordered" evidence="1">
    <location>
        <begin position="1"/>
        <end position="20"/>
    </location>
</feature>
<evidence type="ECO:0000256" key="1">
    <source>
        <dbReference type="SAM" id="MobiDB-lite"/>
    </source>
</evidence>
<accession>A0A8S5PG25</accession>